<dbReference type="Gene3D" id="3.30.710.10">
    <property type="entry name" value="Potassium Channel Kv1.1, Chain A"/>
    <property type="match status" value="1"/>
</dbReference>
<dbReference type="Proteomes" id="UP000233469">
    <property type="component" value="Unassembled WGS sequence"/>
</dbReference>
<dbReference type="Gene3D" id="1.25.40.420">
    <property type="match status" value="1"/>
</dbReference>
<comment type="caution">
    <text evidence="2">The sequence shown here is derived from an EMBL/GenBank/DDBJ whole genome shotgun (WGS) entry which is preliminary data.</text>
</comment>
<evidence type="ECO:0000313" key="3">
    <source>
        <dbReference type="Proteomes" id="UP000233469"/>
    </source>
</evidence>
<dbReference type="SUPFAM" id="SSF54695">
    <property type="entry name" value="POZ domain"/>
    <property type="match status" value="1"/>
</dbReference>
<dbReference type="InterPro" id="IPR011333">
    <property type="entry name" value="SKP1/BTB/POZ_sf"/>
</dbReference>
<dbReference type="VEuPathDB" id="FungiDB:RhiirA1_472327"/>
<gene>
    <name evidence="2" type="ORF">RhiirC2_849096</name>
</gene>
<accession>A0A2N1NC96</accession>
<dbReference type="VEuPathDB" id="FungiDB:FUN_015176"/>
<dbReference type="InterPro" id="IPR000210">
    <property type="entry name" value="BTB/POZ_dom"/>
</dbReference>
<dbReference type="CDD" id="cd18186">
    <property type="entry name" value="BTB_POZ_ZBTB_KLHL-like"/>
    <property type="match status" value="1"/>
</dbReference>
<dbReference type="Pfam" id="PF00651">
    <property type="entry name" value="BTB"/>
    <property type="match status" value="1"/>
</dbReference>
<protein>
    <recommendedName>
        <fullName evidence="1">BTB domain-containing protein</fullName>
    </recommendedName>
</protein>
<reference evidence="2 3" key="1">
    <citation type="submission" date="2016-04" db="EMBL/GenBank/DDBJ databases">
        <title>Genome analyses suggest a sexual origin of heterokaryosis in a supposedly ancient asexual fungus.</title>
        <authorList>
            <person name="Ropars J."/>
            <person name="Sedzielewska K."/>
            <person name="Noel J."/>
            <person name="Charron P."/>
            <person name="Farinelli L."/>
            <person name="Marton T."/>
            <person name="Kruger M."/>
            <person name="Pelin A."/>
            <person name="Brachmann A."/>
            <person name="Corradi N."/>
        </authorList>
    </citation>
    <scope>NUCLEOTIDE SEQUENCE [LARGE SCALE GENOMIC DNA]</scope>
    <source>
        <strain evidence="2 3">C2</strain>
    </source>
</reference>
<feature type="domain" description="BTB" evidence="1">
    <location>
        <begin position="23"/>
        <end position="96"/>
    </location>
</feature>
<dbReference type="VEuPathDB" id="FungiDB:RhiirFUN_010983"/>
<dbReference type="EMBL" id="LLXL01000511">
    <property type="protein sequence ID" value="PKK71537.1"/>
    <property type="molecule type" value="Genomic_DNA"/>
</dbReference>
<reference evidence="2 3" key="2">
    <citation type="submission" date="2017-10" db="EMBL/GenBank/DDBJ databases">
        <title>Extensive intraspecific genome diversity in a model arbuscular mycorrhizal fungus.</title>
        <authorList>
            <person name="Chen E.C.H."/>
            <person name="Morin E."/>
            <person name="Baudet D."/>
            <person name="Noel J."/>
            <person name="Ndikumana S."/>
            <person name="Charron P."/>
            <person name="St-Onge C."/>
            <person name="Giorgi J."/>
            <person name="Grigoriev I.V."/>
            <person name="Roux C."/>
            <person name="Martin F.M."/>
            <person name="Corradi N."/>
        </authorList>
    </citation>
    <scope>NUCLEOTIDE SEQUENCE [LARGE SCALE GENOMIC DNA]</scope>
    <source>
        <strain evidence="2 3">C2</strain>
    </source>
</reference>
<proteinExistence type="predicted"/>
<dbReference type="SMART" id="SM00225">
    <property type="entry name" value="BTB"/>
    <property type="match status" value="1"/>
</dbReference>
<sequence>MSSTLYSDLSHNFGLLLNNEIEYNVVIQVGVDAGYKEFRAHSIILRSRSPFFQKSFSSNEIKDENNIYTFKFPNINQTVFQTILTYIYTGSVDLNFKQEDEIFYILHASDKFSLDTLTKFTEKYLIENHSEYIRKYSVKILRSILNTNYTFDELQELCLDTICYEPKLLFHANNFTRLPAPLLEIVLKRDDLNLVEIEIWESLIKWGVAQVSRQLSNSNPNIWTNSRQLSNNPNEWTKENFTELERNIHNLIPLIRFYEISSKDHFKKIGPYEEILPKELKQDILQFHMVREHTPMFKSSPRILKNIMNFDSIILNRKQFINLANLMDDKDDESAYINNIPYNFKLDHQLIKCYLSTCILFLNYKFRFNKNSSFVIVFSFRNSNRYDRINKGYYTAGGYIYNSKYCRGSYFYCSHRNKDGMVFAITDWENIVTENISFNFDFLSYWYGKGSFEIFRVENAITNTLKTKGKKMDKDVDYKINRNVNCKNKVSLISRVIFKIFDEKRIKSRNAKKSPKSTYDD</sequence>
<dbReference type="PANTHER" id="PTHR24410:SF23">
    <property type="entry name" value="BTB DOMAIN-CONTAINING PROTEIN-RELATED"/>
    <property type="match status" value="1"/>
</dbReference>
<evidence type="ECO:0000313" key="2">
    <source>
        <dbReference type="EMBL" id="PKK71537.1"/>
    </source>
</evidence>
<dbReference type="PANTHER" id="PTHR24410">
    <property type="entry name" value="HL07962P-RELATED"/>
    <property type="match status" value="1"/>
</dbReference>
<organism evidence="2 3">
    <name type="scientific">Rhizophagus irregularis</name>
    <dbReference type="NCBI Taxonomy" id="588596"/>
    <lineage>
        <taxon>Eukaryota</taxon>
        <taxon>Fungi</taxon>
        <taxon>Fungi incertae sedis</taxon>
        <taxon>Mucoromycota</taxon>
        <taxon>Glomeromycotina</taxon>
        <taxon>Glomeromycetes</taxon>
        <taxon>Glomerales</taxon>
        <taxon>Glomeraceae</taxon>
        <taxon>Rhizophagus</taxon>
    </lineage>
</organism>
<evidence type="ECO:0000259" key="1">
    <source>
        <dbReference type="PROSITE" id="PS50097"/>
    </source>
</evidence>
<dbReference type="InterPro" id="IPR051481">
    <property type="entry name" value="BTB-POZ/Galectin-3-binding"/>
</dbReference>
<dbReference type="PROSITE" id="PS50097">
    <property type="entry name" value="BTB"/>
    <property type="match status" value="1"/>
</dbReference>
<name>A0A2N1NC96_9GLOM</name>
<dbReference type="AlphaFoldDB" id="A0A2N1NC96"/>